<dbReference type="GO" id="GO:0008201">
    <property type="term" value="F:heparin binding"/>
    <property type="evidence" value="ECO:0007669"/>
    <property type="project" value="UniProtKB-KW"/>
</dbReference>
<dbReference type="InterPro" id="IPR039861">
    <property type="entry name" value="IMPG"/>
</dbReference>
<keyword evidence="22" id="KW-1185">Reference proteome</keyword>
<gene>
    <name evidence="21" type="ORF">chiPu_0008754</name>
</gene>
<evidence type="ECO:0000313" key="21">
    <source>
        <dbReference type="EMBL" id="GCC30306.1"/>
    </source>
</evidence>
<evidence type="ECO:0000256" key="7">
    <source>
        <dbReference type="ARBA" id="ARBA00022729"/>
    </source>
</evidence>
<sequence>MHLLSMHLQIELILFIIFATHQINGNKDGVAIENTRERESNIASAESLNATNNRQSSTIGRIVNWTAKYRAKRSTFFPNGVKVCTTESMRQIMASHLAYYKLKVCQEAVWEAFRIFLDRIPENEEYQQWVNICQRETHYLFQIGQNFSESQEHLTMVQKRLGIQDSDLQPSIPVDNQPGELTTLTAEIPAVPVSKTTSIPNIVVSNEIVNETKIPVKDLHVTNIVPEQPSEQVVEFSIKLNNQSYSRELSEPNSLEYQELIRRFEIQMRNLFEIQPGFKEIQVLGSSEDGHMIHFAAIFDKRAATLSDIRNDVLNIGSNKVENGDLLFEPQEELLEKPLATITVTRFQDMVAMALLNDTSFSMDPSSIRFTQASDGLDQLTPNLDLTPIELESHLSPAITGEFVEDKLMEKIPTIPSEGKLDETINEVITDTIVQVTRIDPTQTGATSVPDDLPSQLLVTEPLLNVPLETFLDKETTSVPPTSSNGGVTESGHQISSLTFTTTVVMTGDLLVTKEISISTSVSSDMQQMTMDENITGVIVSATDQPEYMVETKPTITEGTISDMATSTVQVEHMQETELHWEMEEDVATDKVIGRATSPPTAQSEHKEEIKEDVNLAENLISTPDSAVQPEHSHLAAQVITEETEEGFAARNITESPTAQPVNQNLSLDAKIQQLAEQHHSNTLPPYIREALPHQDEENVESNVIEQAQQSSEIIHTTIYPFIFNQETISNTMAGTSVEDDQGSSITIPPSQETTSDNGIGSKFDAGAIDISIMPGWTSSQIGISKAEESQRQFLTDHPSPLDSLGETAEENVATPLLTSDISQAQMSATDSLTDQEPTPLKFTTLKTTTTQHGNPLTGSPVASLPIAVMLPTSEQLHSTGRSQLDGETNIPPNVLLTTAAPQNSSNGTTGFETGEDDIRDEFIIGDTETVGSTDILDGVKHSTSSITSPPPLKYLTSSSLTSAPSKELVVFFSLRVTNMLFSEDLFNKSSPEYRTLEQQFLQLLLPYLQTNLTGFRQLEILNFRNGSIVVNSKMKFAKSLPYNVTQAVYCVLEDFCNAAAQRNNLEIDRYSLDVEPADQADACKFQACNEFSECRVNKQTEEAECVCYPGYISVDGLPCQSSCNLRPNYCLNNGRCEIDPEKGAVCRCHIDSEWSYRGENCIELESEPLITMVTIVSIFGLLLLVSSITLILPKIFHKSMKNRNGQLLHINGTEGKANVNQAFEHDEPLTVGHQPPTDSSSMPSCSRTTTAAATPTQENLNFSKEVMSNLF</sequence>
<keyword evidence="6" id="KW-0358">Heparin-binding</keyword>
<evidence type="ECO:0000256" key="10">
    <source>
        <dbReference type="ARBA" id="ARBA00023170"/>
    </source>
</evidence>
<dbReference type="PANTHER" id="PTHR12199:SF3">
    <property type="entry name" value="INTERPHOTORECEPTOR MATRIX PROTEOGLYCAN 1"/>
    <property type="match status" value="1"/>
</dbReference>
<dbReference type="Proteomes" id="UP000287033">
    <property type="component" value="Unassembled WGS sequence"/>
</dbReference>
<dbReference type="OrthoDB" id="9908153at2759"/>
<dbReference type="GO" id="GO:0007601">
    <property type="term" value="P:visual perception"/>
    <property type="evidence" value="ECO:0007669"/>
    <property type="project" value="InterPro"/>
</dbReference>
<evidence type="ECO:0000256" key="9">
    <source>
        <dbReference type="ARBA" id="ARBA00022981"/>
    </source>
</evidence>
<feature type="region of interest" description="Disordered" evidence="17">
    <location>
        <begin position="898"/>
        <end position="919"/>
    </location>
</feature>
<evidence type="ECO:0000256" key="17">
    <source>
        <dbReference type="SAM" id="MobiDB-lite"/>
    </source>
</evidence>
<dbReference type="PROSITE" id="PS50024">
    <property type="entry name" value="SEA"/>
    <property type="match status" value="2"/>
</dbReference>
<keyword evidence="8" id="KW-0677">Repeat</keyword>
<keyword evidence="11" id="KW-0325">Glycoprotein</keyword>
<dbReference type="AlphaFoldDB" id="A0A401SIQ8"/>
<evidence type="ECO:0000256" key="2">
    <source>
        <dbReference type="ARBA" id="ARBA00004504"/>
    </source>
</evidence>
<keyword evidence="10" id="KW-0675">Receptor</keyword>
<evidence type="ECO:0000259" key="20">
    <source>
        <dbReference type="PROSITE" id="PS50024"/>
    </source>
</evidence>
<evidence type="ECO:0000256" key="6">
    <source>
        <dbReference type="ARBA" id="ARBA00022674"/>
    </source>
</evidence>
<evidence type="ECO:0000256" key="4">
    <source>
        <dbReference type="ARBA" id="ARBA00022525"/>
    </source>
</evidence>
<feature type="compositionally biased region" description="Polar residues" evidence="17">
    <location>
        <begin position="743"/>
        <end position="759"/>
    </location>
</feature>
<dbReference type="InterPro" id="IPR000082">
    <property type="entry name" value="SEA_dom"/>
</dbReference>
<dbReference type="GO" id="GO:0005540">
    <property type="term" value="F:hyaluronic acid binding"/>
    <property type="evidence" value="ECO:0007669"/>
    <property type="project" value="UniProtKB-KW"/>
</dbReference>
<evidence type="ECO:0000256" key="8">
    <source>
        <dbReference type="ARBA" id="ARBA00022737"/>
    </source>
</evidence>
<reference evidence="21 22" key="1">
    <citation type="journal article" date="2018" name="Nat. Ecol. Evol.">
        <title>Shark genomes provide insights into elasmobranch evolution and the origin of vertebrates.</title>
        <authorList>
            <person name="Hara Y"/>
            <person name="Yamaguchi K"/>
            <person name="Onimaru K"/>
            <person name="Kadota M"/>
            <person name="Koyanagi M"/>
            <person name="Keeley SD"/>
            <person name="Tatsumi K"/>
            <person name="Tanaka K"/>
            <person name="Motone F"/>
            <person name="Kageyama Y"/>
            <person name="Nozu R"/>
            <person name="Adachi N"/>
            <person name="Nishimura O"/>
            <person name="Nakagawa R"/>
            <person name="Tanegashima C"/>
            <person name="Kiyatake I"/>
            <person name="Matsumoto R"/>
            <person name="Murakumo K"/>
            <person name="Nishida K"/>
            <person name="Terakita A"/>
            <person name="Kuratani S"/>
            <person name="Sato K"/>
            <person name="Hyodo S Kuraku.S."/>
        </authorList>
    </citation>
    <scope>NUCLEOTIDE SEQUENCE [LARGE SCALE GENOMIC DNA]</scope>
</reference>
<organism evidence="21 22">
    <name type="scientific">Chiloscyllium punctatum</name>
    <name type="common">Brownbanded bambooshark</name>
    <name type="synonym">Hemiscyllium punctatum</name>
    <dbReference type="NCBI Taxonomy" id="137246"/>
    <lineage>
        <taxon>Eukaryota</taxon>
        <taxon>Metazoa</taxon>
        <taxon>Chordata</taxon>
        <taxon>Craniata</taxon>
        <taxon>Vertebrata</taxon>
        <taxon>Chondrichthyes</taxon>
        <taxon>Elasmobranchii</taxon>
        <taxon>Galeomorphii</taxon>
        <taxon>Galeoidea</taxon>
        <taxon>Orectolobiformes</taxon>
        <taxon>Hemiscylliidae</taxon>
        <taxon>Chiloscyllium</taxon>
    </lineage>
</organism>
<evidence type="ECO:0000256" key="19">
    <source>
        <dbReference type="SAM" id="SignalP"/>
    </source>
</evidence>
<dbReference type="EMBL" id="BEZZ01000295">
    <property type="protein sequence ID" value="GCC30306.1"/>
    <property type="molecule type" value="Genomic_DNA"/>
</dbReference>
<feature type="region of interest" description="Disordered" evidence="17">
    <location>
        <begin position="1229"/>
        <end position="1255"/>
    </location>
</feature>
<feature type="region of interest" description="Disordered" evidence="17">
    <location>
        <begin position="737"/>
        <end position="759"/>
    </location>
</feature>
<dbReference type="GO" id="GO:0001917">
    <property type="term" value="C:photoreceptor inner segment"/>
    <property type="evidence" value="ECO:0007669"/>
    <property type="project" value="UniProtKB-SubCell"/>
</dbReference>
<dbReference type="STRING" id="137246.A0A401SIQ8"/>
<accession>A0A401SIQ8</accession>
<evidence type="ECO:0000256" key="18">
    <source>
        <dbReference type="SAM" id="Phobius"/>
    </source>
</evidence>
<keyword evidence="12" id="KW-0966">Cell projection</keyword>
<feature type="compositionally biased region" description="Polar residues" evidence="17">
    <location>
        <begin position="1237"/>
        <end position="1255"/>
    </location>
</feature>
<feature type="domain" description="SEA" evidence="20">
    <location>
        <begin position="967"/>
        <end position="1080"/>
    </location>
</feature>
<evidence type="ECO:0000256" key="11">
    <source>
        <dbReference type="ARBA" id="ARBA00023180"/>
    </source>
</evidence>
<keyword evidence="4" id="KW-0964">Secreted</keyword>
<evidence type="ECO:0000256" key="15">
    <source>
        <dbReference type="ARBA" id="ARBA00042018"/>
    </source>
</evidence>
<evidence type="ECO:0000256" key="16">
    <source>
        <dbReference type="ARBA" id="ARBA00045407"/>
    </source>
</evidence>
<comment type="subcellular location">
    <subcellularLocation>
        <location evidence="2">Cell projection</location>
        <location evidence="2">Cilium</location>
        <location evidence="2">Photoreceptor outer segment</location>
    </subcellularLocation>
    <subcellularLocation>
        <location evidence="1">Photoreceptor inner segment</location>
    </subcellularLocation>
    <subcellularLocation>
        <location evidence="3">Secreted</location>
        <location evidence="3">Extracellular space</location>
        <location evidence="3">Extracellular matrix</location>
        <location evidence="3">Interphotoreceptor matrix</location>
    </subcellularLocation>
</comment>
<evidence type="ECO:0000256" key="1">
    <source>
        <dbReference type="ARBA" id="ARBA00004437"/>
    </source>
</evidence>
<proteinExistence type="predicted"/>
<keyword evidence="7 19" id="KW-0732">Signal</keyword>
<comment type="caution">
    <text evidence="21">The sequence shown here is derived from an EMBL/GenBank/DDBJ whole genome shotgun (WGS) entry which is preliminary data.</text>
</comment>
<dbReference type="SUPFAM" id="SSF82671">
    <property type="entry name" value="SEA domain"/>
    <property type="match status" value="2"/>
</dbReference>
<feature type="signal peptide" evidence="19">
    <location>
        <begin position="1"/>
        <end position="25"/>
    </location>
</feature>
<dbReference type="PANTHER" id="PTHR12199">
    <property type="entry name" value="INTERPHOTORECEPTOR MATRIX PROTEOGLYCAN"/>
    <property type="match status" value="1"/>
</dbReference>
<dbReference type="OMA" id="VCQQETF"/>
<dbReference type="Pfam" id="PF01390">
    <property type="entry name" value="SEA"/>
    <property type="match status" value="2"/>
</dbReference>
<evidence type="ECO:0000256" key="14">
    <source>
        <dbReference type="ARBA" id="ARBA00040753"/>
    </source>
</evidence>
<comment type="function">
    <text evidence="16">Chondroitin sulfate-, heparin- and hyaluronan-binding protein. May serve to form a basic macromolecular scaffold comprising the insoluble interphotoreceptor matrix.</text>
</comment>
<keyword evidence="13" id="KW-0373">Hyaluronic acid</keyword>
<evidence type="ECO:0000256" key="3">
    <source>
        <dbReference type="ARBA" id="ARBA00004593"/>
    </source>
</evidence>
<keyword evidence="18" id="KW-1133">Transmembrane helix</keyword>
<feature type="domain" description="SEA" evidence="20">
    <location>
        <begin position="230"/>
        <end position="349"/>
    </location>
</feature>
<dbReference type="GO" id="GO:0033165">
    <property type="term" value="C:interphotoreceptor matrix"/>
    <property type="evidence" value="ECO:0007669"/>
    <property type="project" value="UniProtKB-SubCell"/>
</dbReference>
<dbReference type="GO" id="GO:0001750">
    <property type="term" value="C:photoreceptor outer segment"/>
    <property type="evidence" value="ECO:0007669"/>
    <property type="project" value="UniProtKB-SubCell"/>
</dbReference>
<name>A0A401SIQ8_CHIPU</name>
<feature type="compositionally biased region" description="Polar residues" evidence="17">
    <location>
        <begin position="898"/>
        <end position="912"/>
    </location>
</feature>
<feature type="chain" id="PRO_5019550316" description="Interphotoreceptor matrix proteoglycan 1" evidence="19">
    <location>
        <begin position="26"/>
        <end position="1272"/>
    </location>
</feature>
<keyword evidence="5" id="KW-0272">Extracellular matrix</keyword>
<dbReference type="Gene3D" id="3.30.70.960">
    <property type="entry name" value="SEA domain"/>
    <property type="match status" value="1"/>
</dbReference>
<dbReference type="SMART" id="SM00200">
    <property type="entry name" value="SEA"/>
    <property type="match status" value="2"/>
</dbReference>
<keyword evidence="18" id="KW-0812">Transmembrane</keyword>
<protein>
    <recommendedName>
        <fullName evidence="14">Interphotoreceptor matrix proteoglycan 1</fullName>
    </recommendedName>
    <alternativeName>
        <fullName evidence="15">Sialoprotein associated with cones and rods</fullName>
    </alternativeName>
</protein>
<evidence type="ECO:0000256" key="5">
    <source>
        <dbReference type="ARBA" id="ARBA00022530"/>
    </source>
</evidence>
<keyword evidence="18" id="KW-0472">Membrane</keyword>
<evidence type="ECO:0000256" key="12">
    <source>
        <dbReference type="ARBA" id="ARBA00023273"/>
    </source>
</evidence>
<evidence type="ECO:0000313" key="22">
    <source>
        <dbReference type="Proteomes" id="UP000287033"/>
    </source>
</evidence>
<keyword evidence="9" id="KW-0730">Sialic acid</keyword>
<feature type="transmembrane region" description="Helical" evidence="18">
    <location>
        <begin position="1170"/>
        <end position="1193"/>
    </location>
</feature>
<dbReference type="InterPro" id="IPR036364">
    <property type="entry name" value="SEA_dom_sf"/>
</dbReference>
<evidence type="ECO:0000256" key="13">
    <source>
        <dbReference type="ARBA" id="ARBA00023290"/>
    </source>
</evidence>